<dbReference type="PIRSF" id="PIRSF037404">
    <property type="entry name" value="DNMT1"/>
    <property type="match status" value="1"/>
</dbReference>
<dbReference type="GO" id="GO:0003682">
    <property type="term" value="F:chromatin binding"/>
    <property type="evidence" value="ECO:0007669"/>
    <property type="project" value="UniProtKB-UniRule"/>
</dbReference>
<comment type="caution">
    <text evidence="15">The sequence shown here is derived from an EMBL/GenBank/DDBJ whole genome shotgun (WGS) entry which is preliminary data.</text>
</comment>
<evidence type="ECO:0000256" key="6">
    <source>
        <dbReference type="ARBA" id="ARBA00023125"/>
    </source>
</evidence>
<dbReference type="Pfam" id="PF00145">
    <property type="entry name" value="DNA_methylase"/>
    <property type="match status" value="1"/>
</dbReference>
<keyword evidence="6 8" id="KW-0238">DNA-binding</keyword>
<dbReference type="PANTHER" id="PTHR10629">
    <property type="entry name" value="CYTOSINE-SPECIFIC METHYLTRANSFERASE"/>
    <property type="match status" value="1"/>
</dbReference>
<comment type="similarity">
    <text evidence="8 10 11">Belongs to the class I-like SAM-binding methyltransferase superfamily. C5-methyltransferase family.</text>
</comment>
<feature type="region of interest" description="Disordered" evidence="13">
    <location>
        <begin position="565"/>
        <end position="597"/>
    </location>
</feature>
<evidence type="ECO:0000313" key="15">
    <source>
        <dbReference type="EMBL" id="KAK0497053.1"/>
    </source>
</evidence>
<feature type="compositionally biased region" description="Basic and acidic residues" evidence="13">
    <location>
        <begin position="457"/>
        <end position="467"/>
    </location>
</feature>
<keyword evidence="7 8" id="KW-0539">Nucleus</keyword>
<dbReference type="InterPro" id="IPR022702">
    <property type="entry name" value="Cytosine_MeTrfase1_RFD"/>
</dbReference>
<dbReference type="GO" id="GO:0003677">
    <property type="term" value="F:DNA binding"/>
    <property type="evidence" value="ECO:0007669"/>
    <property type="project" value="UniProtKB-KW"/>
</dbReference>
<dbReference type="GO" id="GO:0006346">
    <property type="term" value="P:DNA methylation-dependent constitutive heterochromatin formation"/>
    <property type="evidence" value="ECO:0007669"/>
    <property type="project" value="InterPro"/>
</dbReference>
<dbReference type="InterPro" id="IPR050390">
    <property type="entry name" value="C5-Methyltransferase"/>
</dbReference>
<evidence type="ECO:0000256" key="11">
    <source>
        <dbReference type="RuleBase" id="RU000416"/>
    </source>
</evidence>
<dbReference type="PANTHER" id="PTHR10629:SF52">
    <property type="entry name" value="DNA (CYTOSINE-5)-METHYLTRANSFERASE 1"/>
    <property type="match status" value="1"/>
</dbReference>
<evidence type="ECO:0000256" key="10">
    <source>
        <dbReference type="PROSITE-ProRule" id="PRU01016"/>
    </source>
</evidence>
<feature type="domain" description="BAH" evidence="14">
    <location>
        <begin position="589"/>
        <end position="708"/>
    </location>
</feature>
<dbReference type="Gene3D" id="3.40.50.150">
    <property type="entry name" value="Vaccinia Virus protein VP39"/>
    <property type="match status" value="1"/>
</dbReference>
<feature type="compositionally biased region" description="Low complexity" evidence="13">
    <location>
        <begin position="572"/>
        <end position="588"/>
    </location>
</feature>
<dbReference type="InterPro" id="IPR001525">
    <property type="entry name" value="C5_MeTfrase"/>
</dbReference>
<evidence type="ECO:0000256" key="8">
    <source>
        <dbReference type="PIRNR" id="PIRNR037404"/>
    </source>
</evidence>
<keyword evidence="5" id="KW-0677">Repeat</keyword>
<dbReference type="Pfam" id="PF01426">
    <property type="entry name" value="BAH"/>
    <property type="match status" value="1"/>
</dbReference>
<evidence type="ECO:0000313" key="16">
    <source>
        <dbReference type="Proteomes" id="UP001175228"/>
    </source>
</evidence>
<comment type="catalytic activity">
    <reaction evidence="8 12">
        <text>a 2'-deoxycytidine in DNA + S-adenosyl-L-methionine = a 5-methyl-2'-deoxycytidine in DNA + S-adenosyl-L-homocysteine + H(+)</text>
        <dbReference type="Rhea" id="RHEA:13681"/>
        <dbReference type="Rhea" id="RHEA-COMP:11369"/>
        <dbReference type="Rhea" id="RHEA-COMP:11370"/>
        <dbReference type="ChEBI" id="CHEBI:15378"/>
        <dbReference type="ChEBI" id="CHEBI:57856"/>
        <dbReference type="ChEBI" id="CHEBI:59789"/>
        <dbReference type="ChEBI" id="CHEBI:85452"/>
        <dbReference type="ChEBI" id="CHEBI:85454"/>
        <dbReference type="EC" id="2.1.1.37"/>
    </reaction>
</comment>
<dbReference type="PROSITE" id="PS51038">
    <property type="entry name" value="BAH"/>
    <property type="match status" value="2"/>
</dbReference>
<comment type="subcellular location">
    <subcellularLocation>
        <location evidence="1 8">Nucleus</location>
    </subcellularLocation>
</comment>
<organism evidence="15 16">
    <name type="scientific">Armillaria luteobubalina</name>
    <dbReference type="NCBI Taxonomy" id="153913"/>
    <lineage>
        <taxon>Eukaryota</taxon>
        <taxon>Fungi</taxon>
        <taxon>Dikarya</taxon>
        <taxon>Basidiomycota</taxon>
        <taxon>Agaricomycotina</taxon>
        <taxon>Agaricomycetes</taxon>
        <taxon>Agaricomycetidae</taxon>
        <taxon>Agaricales</taxon>
        <taxon>Marasmiineae</taxon>
        <taxon>Physalacriaceae</taxon>
        <taxon>Armillaria</taxon>
    </lineage>
</organism>
<feature type="region of interest" description="Disordered" evidence="13">
    <location>
        <begin position="412"/>
        <end position="467"/>
    </location>
</feature>
<dbReference type="PROSITE" id="PS51679">
    <property type="entry name" value="SAM_MT_C5"/>
    <property type="match status" value="1"/>
</dbReference>
<feature type="compositionally biased region" description="Low complexity" evidence="13">
    <location>
        <begin position="426"/>
        <end position="442"/>
    </location>
</feature>
<evidence type="ECO:0000256" key="1">
    <source>
        <dbReference type="ARBA" id="ARBA00004123"/>
    </source>
</evidence>
<dbReference type="SMART" id="SM00439">
    <property type="entry name" value="BAH"/>
    <property type="match status" value="2"/>
</dbReference>
<dbReference type="InterPro" id="IPR018117">
    <property type="entry name" value="C5_DNA_meth_AS"/>
</dbReference>
<dbReference type="InterPro" id="IPR043151">
    <property type="entry name" value="BAH_sf"/>
</dbReference>
<dbReference type="PROSITE" id="PS00095">
    <property type="entry name" value="C5_MTASE_2"/>
    <property type="match status" value="1"/>
</dbReference>
<keyword evidence="3 8" id="KW-0808">Transferase</keyword>
<evidence type="ECO:0000259" key="14">
    <source>
        <dbReference type="PROSITE" id="PS51038"/>
    </source>
</evidence>
<accession>A0AA39UPJ7</accession>
<dbReference type="GO" id="GO:0032259">
    <property type="term" value="P:methylation"/>
    <property type="evidence" value="ECO:0007669"/>
    <property type="project" value="UniProtKB-KW"/>
</dbReference>
<feature type="domain" description="BAH" evidence="14">
    <location>
        <begin position="753"/>
        <end position="867"/>
    </location>
</feature>
<dbReference type="Gene3D" id="3.90.120.10">
    <property type="entry name" value="DNA Methylase, subunit A, domain 2"/>
    <property type="match status" value="1"/>
</dbReference>
<reference evidence="15" key="1">
    <citation type="submission" date="2023-06" db="EMBL/GenBank/DDBJ databases">
        <authorList>
            <consortium name="Lawrence Berkeley National Laboratory"/>
            <person name="Ahrendt S."/>
            <person name="Sahu N."/>
            <person name="Indic B."/>
            <person name="Wong-Bajracharya J."/>
            <person name="Merenyi Z."/>
            <person name="Ke H.-M."/>
            <person name="Monk M."/>
            <person name="Kocsube S."/>
            <person name="Drula E."/>
            <person name="Lipzen A."/>
            <person name="Balint B."/>
            <person name="Henrissat B."/>
            <person name="Andreopoulos B."/>
            <person name="Martin F.M."/>
            <person name="Harder C.B."/>
            <person name="Rigling D."/>
            <person name="Ford K.L."/>
            <person name="Foster G.D."/>
            <person name="Pangilinan J."/>
            <person name="Papanicolaou A."/>
            <person name="Barry K."/>
            <person name="LaButti K."/>
            <person name="Viragh M."/>
            <person name="Koriabine M."/>
            <person name="Yan M."/>
            <person name="Riley R."/>
            <person name="Champramary S."/>
            <person name="Plett K.L."/>
            <person name="Tsai I.J."/>
            <person name="Slot J."/>
            <person name="Sipos G."/>
            <person name="Plett J."/>
            <person name="Nagy L.G."/>
            <person name="Grigoriev I.V."/>
        </authorList>
    </citation>
    <scope>NUCLEOTIDE SEQUENCE</scope>
    <source>
        <strain evidence="15">HWK02</strain>
    </source>
</reference>
<gene>
    <name evidence="15" type="ORF">EDD18DRAFT_185375</name>
</gene>
<feature type="compositionally biased region" description="Low complexity" evidence="13">
    <location>
        <begin position="33"/>
        <end position="43"/>
    </location>
</feature>
<feature type="active site" evidence="9 10">
    <location>
        <position position="995"/>
    </location>
</feature>
<evidence type="ECO:0000256" key="13">
    <source>
        <dbReference type="SAM" id="MobiDB-lite"/>
    </source>
</evidence>
<dbReference type="GO" id="GO:0044027">
    <property type="term" value="P:negative regulation of gene expression via chromosomal CpG island methylation"/>
    <property type="evidence" value="ECO:0007669"/>
    <property type="project" value="TreeGrafter"/>
</dbReference>
<dbReference type="Pfam" id="PF12047">
    <property type="entry name" value="DNMT1-RFD"/>
    <property type="match status" value="1"/>
</dbReference>
<sequence length="1404" mass="157949">MGVRRLVPYVEIPLRSHPATPEAASRRGGRLQATKPSKRSPSSSPSPPTSPARSIFQSPNGSPKKKRRVESPAFNDEELFVMNALLGLRQSPTVSDFDSSLLRERGLRHSPTVSDFFDNNEAGPSTAVTMSGTTLNDNPQWEMDQDLDVSRSKIYYFPDNEFDEIDGVAIPGEIEPGSDSDEGDNDVPVRILDDFVIYDNEQNIVDIEALNTLTPPPKGGRKGKYKATRTFHASGIAKAKEVDGLDDEFVQGYSDLDEDESGMRLRLGCITDFNVHYFSEAQQLDGNIYICTDMAWYILRVPSDTYAPFFRPFFVKHRIAHQVVSRVLQDRKASYEDFVNSLDDVLESTNCVSPYAVIGRDINIGDVESDDTIAYLISMLPVICANVDERLRTAPLIKHFFDAAGMDLEFSDDKDPSYVSTERPSSDATSDSDSDQATTPSSIATSLSPHAKKKEHPSKDLDPRMPSNKEKAVLMRRATTVVTPIVGLIAEKLYRNRMEVAGTLEKDDTPLREVEENVKSHYDNPESIVWGERIEKHHYATVHLDGVEYQAGDVVMVMPPKDWFPNAKSGTDDQGSGTSDDESSTSSGKGADNGKPLRPLSKNIFGNRYWFCRICFFFYDAEDDTKKFHGHWFEHGSGTLMKEVAHSKALFQMKTCDDSPIASIIRKVDVKMLGERDSEYLDDGDPESTDYFCSLVWDNKQHEFTDLPSIEEVLEATSYQPEHLKCYPCALRAREDAHGMVSPTRGGVTHYGVDYHLHDCVYVRNEDPDVLLLDIAQVRAIINGEIVRVVYLGRYNDHGSTADCDQEERRLFLSQRTQSIAVKRLQGVCFVKHLVGQAAIRLWIQDDDHFYLNQVEDSEGGLIPLSTKSWKRCIHSCFDNHEQELLEVTRLRERNSPLCGLELFSGAGGLGTGMRFSGFVETEWAVEFSPSAAQTYRRNHPDTIVYDQDASILLDHAVQTEHGKHPHKLKSHDGIYLENMPKKGEVDFIYGGPPCQSFSGANHNPKPDDIRSTLPMVMLAYTEWYEPRYFLLENVVGMLTARLGAKSASHGRSLVGGMVMGVLKLILRILTSLGYQVRVKILQAGAYGAPQQRNRILIWGARRGLPLPEFPMPTHAFQRLASRWKLPGFDGESLSRATRSLNPEDDHQCAPLKPVTVDDAIGDLPPWDWINPHKIIPSTYRTREETRRRIDNGIKQFLAAKGVAHRRPGIDKALYLCSPRNAYQRWMRRANIPTVNDHHTKIFSPPVVEAYVLPYCYSWCPLIVFLRSTSVPFKPNANQKDLDPRLCSKHMINSKYVFYGRLDGNGYFRTAMTHVTPNSKHTILLHPHQKRIISVREAARAQGFPDDYTFCSINQPNSQSMIDDQYRQIGNAVPIPLALALGKSLGAALLKTWKKKDREGSPSV</sequence>
<protein>
    <recommendedName>
        <fullName evidence="8">DNA (cytosine-5)-methyltransferase</fullName>
        <ecNumber evidence="8">2.1.1.37</ecNumber>
    </recommendedName>
</protein>
<keyword evidence="16" id="KW-1185">Reference proteome</keyword>
<dbReference type="InterPro" id="IPR001025">
    <property type="entry name" value="BAH_dom"/>
</dbReference>
<dbReference type="SUPFAM" id="SSF53335">
    <property type="entry name" value="S-adenosyl-L-methionine-dependent methyltransferases"/>
    <property type="match status" value="1"/>
</dbReference>
<evidence type="ECO:0000256" key="4">
    <source>
        <dbReference type="ARBA" id="ARBA00022691"/>
    </source>
</evidence>
<dbReference type="InterPro" id="IPR031303">
    <property type="entry name" value="C5_meth_CS"/>
</dbReference>
<keyword evidence="2 8" id="KW-0489">Methyltransferase</keyword>
<evidence type="ECO:0000256" key="7">
    <source>
        <dbReference type="ARBA" id="ARBA00023242"/>
    </source>
</evidence>
<dbReference type="EC" id="2.1.1.37" evidence="8"/>
<evidence type="ECO:0000256" key="3">
    <source>
        <dbReference type="ARBA" id="ARBA00022679"/>
    </source>
</evidence>
<feature type="region of interest" description="Disordered" evidence="13">
    <location>
        <begin position="1"/>
        <end position="71"/>
    </location>
</feature>
<dbReference type="NCBIfam" id="TIGR00675">
    <property type="entry name" value="dcm"/>
    <property type="match status" value="1"/>
</dbReference>
<name>A0AA39UPJ7_9AGAR</name>
<evidence type="ECO:0000256" key="9">
    <source>
        <dbReference type="PIRSR" id="PIRSR037404-1"/>
    </source>
</evidence>
<dbReference type="GO" id="GO:0003886">
    <property type="term" value="F:DNA (cytosine-5-)-methyltransferase activity"/>
    <property type="evidence" value="ECO:0007669"/>
    <property type="project" value="UniProtKB-UniRule"/>
</dbReference>
<dbReference type="PROSITE" id="PS00094">
    <property type="entry name" value="C5_MTASE_1"/>
    <property type="match status" value="1"/>
</dbReference>
<dbReference type="InterPro" id="IPR029063">
    <property type="entry name" value="SAM-dependent_MTases_sf"/>
</dbReference>
<evidence type="ECO:0000256" key="5">
    <source>
        <dbReference type="ARBA" id="ARBA00022737"/>
    </source>
</evidence>
<dbReference type="Gene3D" id="2.30.30.490">
    <property type="match status" value="2"/>
</dbReference>
<dbReference type="PRINTS" id="PR00105">
    <property type="entry name" value="C5METTRFRASE"/>
</dbReference>
<dbReference type="Proteomes" id="UP001175228">
    <property type="component" value="Unassembled WGS sequence"/>
</dbReference>
<dbReference type="GO" id="GO:0005634">
    <property type="term" value="C:nucleus"/>
    <property type="evidence" value="ECO:0007669"/>
    <property type="project" value="UniProtKB-SubCell"/>
</dbReference>
<evidence type="ECO:0000256" key="12">
    <source>
        <dbReference type="RuleBase" id="RU000417"/>
    </source>
</evidence>
<proteinExistence type="inferred from homology"/>
<evidence type="ECO:0000256" key="2">
    <source>
        <dbReference type="ARBA" id="ARBA00022603"/>
    </source>
</evidence>
<dbReference type="EMBL" id="JAUEPU010000014">
    <property type="protein sequence ID" value="KAK0497053.1"/>
    <property type="molecule type" value="Genomic_DNA"/>
</dbReference>
<keyword evidence="4 8" id="KW-0949">S-adenosyl-L-methionine</keyword>